<dbReference type="SUPFAM" id="SSF52507">
    <property type="entry name" value="Homo-oligomeric flavin-containing Cys decarboxylases, HFCD"/>
    <property type="match status" value="1"/>
</dbReference>
<dbReference type="Proteomes" id="UP000198908">
    <property type="component" value="Unassembled WGS sequence"/>
</dbReference>
<dbReference type="EMBL" id="FMYQ01000041">
    <property type="protein sequence ID" value="SDE30329.1"/>
    <property type="molecule type" value="Genomic_DNA"/>
</dbReference>
<evidence type="ECO:0000313" key="10">
    <source>
        <dbReference type="Proteomes" id="UP000198908"/>
    </source>
</evidence>
<protein>
    <recommendedName>
        <fullName evidence="7">Flavin prenyltransferase UbiX</fullName>
        <ecNumber evidence="7">2.5.1.129</ecNumber>
    </recommendedName>
</protein>
<dbReference type="GO" id="GO:0106141">
    <property type="term" value="F:flavin prenyltransferase activity"/>
    <property type="evidence" value="ECO:0007669"/>
    <property type="project" value="UniProtKB-EC"/>
</dbReference>
<evidence type="ECO:0000256" key="1">
    <source>
        <dbReference type="ARBA" id="ARBA00022602"/>
    </source>
</evidence>
<keyword evidence="3 7" id="KW-0288">FMN</keyword>
<feature type="domain" description="Flavoprotein" evidence="8">
    <location>
        <begin position="33"/>
        <end position="203"/>
    </location>
</feature>
<dbReference type="InterPro" id="IPR004507">
    <property type="entry name" value="UbiX-like"/>
</dbReference>
<dbReference type="PANTHER" id="PTHR43374">
    <property type="entry name" value="FLAVIN PRENYLTRANSFERASE"/>
    <property type="match status" value="1"/>
</dbReference>
<feature type="binding site" evidence="7">
    <location>
        <position position="199"/>
    </location>
    <ligand>
        <name>dimethylallyl phosphate</name>
        <dbReference type="ChEBI" id="CHEBI:88052"/>
    </ligand>
</feature>
<dbReference type="Gene3D" id="3.40.50.1950">
    <property type="entry name" value="Flavin prenyltransferase-like"/>
    <property type="match status" value="1"/>
</dbReference>
<dbReference type="PANTHER" id="PTHR43374:SF1">
    <property type="entry name" value="FLAVIN PRENYLTRANSFERASE PAD1, MITOCHONDRIAL"/>
    <property type="match status" value="1"/>
</dbReference>
<dbReference type="FunFam" id="3.40.50.1950:FF:000001">
    <property type="entry name" value="Flavin prenyltransferase UbiX"/>
    <property type="match status" value="1"/>
</dbReference>
<dbReference type="NCBIfam" id="TIGR00421">
    <property type="entry name" value="ubiX_pad"/>
    <property type="match status" value="1"/>
</dbReference>
<evidence type="ECO:0000259" key="8">
    <source>
        <dbReference type="Pfam" id="PF02441"/>
    </source>
</evidence>
<accession>A0A1G7BTE1</accession>
<dbReference type="STRING" id="416944.SAMN05421548_14118"/>
<evidence type="ECO:0000256" key="6">
    <source>
        <dbReference type="ARBA" id="ARBA00060793"/>
    </source>
</evidence>
<dbReference type="InterPro" id="IPR003382">
    <property type="entry name" value="Flavoprotein"/>
</dbReference>
<keyword evidence="1 7" id="KW-0637">Prenyltransferase</keyword>
<feature type="binding site" evidence="7">
    <location>
        <position position="183"/>
    </location>
    <ligand>
        <name>dimethylallyl phosphate</name>
        <dbReference type="ChEBI" id="CHEBI:88052"/>
    </ligand>
</feature>
<comment type="function">
    <text evidence="7">Flavin prenyltransferase that catalyzes the synthesis of the prenylated FMN cofactor (prenyl-FMN) for 4-hydroxy-3-polyprenylbenzoic acid decarboxylase UbiD. The prenyltransferase is metal-independent and links a dimethylallyl moiety from dimethylallyl monophosphate (DMAP) to the flavin N5 and C6 atoms of FMN.</text>
</comment>
<feature type="binding site" evidence="7">
    <location>
        <position position="153"/>
    </location>
    <ligand>
        <name>FMN</name>
        <dbReference type="ChEBI" id="CHEBI:58210"/>
    </ligand>
</feature>
<feature type="binding site" evidence="7">
    <location>
        <position position="67"/>
    </location>
    <ligand>
        <name>FMN</name>
        <dbReference type="ChEBI" id="CHEBI:58210"/>
    </ligand>
</feature>
<evidence type="ECO:0000256" key="5">
    <source>
        <dbReference type="ARBA" id="ARBA00050612"/>
    </source>
</evidence>
<dbReference type="AlphaFoldDB" id="A0A1G7BTE1"/>
<evidence type="ECO:0000256" key="7">
    <source>
        <dbReference type="HAMAP-Rule" id="MF_01984"/>
    </source>
</evidence>
<evidence type="ECO:0000313" key="9">
    <source>
        <dbReference type="EMBL" id="SDE30329.1"/>
    </source>
</evidence>
<dbReference type="HAMAP" id="MF_01984">
    <property type="entry name" value="ubiX_pad"/>
    <property type="match status" value="1"/>
</dbReference>
<comment type="caution">
    <text evidence="7">Lacks conserved residue(s) required for the propagation of feature annotation.</text>
</comment>
<keyword evidence="2 7" id="KW-0285">Flavoprotein</keyword>
<keyword evidence="10" id="KW-1185">Reference proteome</keyword>
<dbReference type="EC" id="2.5.1.129" evidence="7"/>
<evidence type="ECO:0000256" key="4">
    <source>
        <dbReference type="ARBA" id="ARBA00022679"/>
    </source>
</evidence>
<proteinExistence type="inferred from homology"/>
<sequence>MPASRSSASTLPPASVNFAAPASPVIAQPAQRRLIVAITGATGAIYGVRILDTLRRLGGVETHLLISAAGWLNIQHELQLTKNDLHARADVVHSVRDVGATIASGSFATDGMIVAPCSMKTLASVAHGLSDNLIARAADVTLKERRRLVLLVRETPFNLAHLRNMTTVTEMGGVIFPPLPAFYNRPASIDEMVDHTVARVLDLFALGPALSPAWPGLRGDDE</sequence>
<dbReference type="GO" id="GO:0016831">
    <property type="term" value="F:carboxy-lyase activity"/>
    <property type="evidence" value="ECO:0007669"/>
    <property type="project" value="TreeGrafter"/>
</dbReference>
<keyword evidence="4 7" id="KW-0808">Transferase</keyword>
<feature type="binding site" evidence="7">
    <location>
        <begin position="40"/>
        <end position="42"/>
    </location>
    <ligand>
        <name>FMN</name>
        <dbReference type="ChEBI" id="CHEBI:58210"/>
    </ligand>
</feature>
<comment type="catalytic activity">
    <reaction evidence="5 7">
        <text>dimethylallyl phosphate + FMNH2 = prenylated FMNH2 + phosphate</text>
        <dbReference type="Rhea" id="RHEA:37743"/>
        <dbReference type="ChEBI" id="CHEBI:43474"/>
        <dbReference type="ChEBI" id="CHEBI:57618"/>
        <dbReference type="ChEBI" id="CHEBI:87467"/>
        <dbReference type="ChEBI" id="CHEBI:88052"/>
        <dbReference type="EC" id="2.5.1.129"/>
    </reaction>
</comment>
<evidence type="ECO:0000256" key="3">
    <source>
        <dbReference type="ARBA" id="ARBA00022643"/>
    </source>
</evidence>
<organism evidence="9 10">
    <name type="scientific">Paraburkholderia lycopersici</name>
    <dbReference type="NCBI Taxonomy" id="416944"/>
    <lineage>
        <taxon>Bacteria</taxon>
        <taxon>Pseudomonadati</taxon>
        <taxon>Pseudomonadota</taxon>
        <taxon>Betaproteobacteria</taxon>
        <taxon>Burkholderiales</taxon>
        <taxon>Burkholderiaceae</taxon>
        <taxon>Paraburkholderia</taxon>
    </lineage>
</organism>
<dbReference type="Pfam" id="PF02441">
    <property type="entry name" value="Flavoprotein"/>
    <property type="match status" value="1"/>
</dbReference>
<reference evidence="10" key="1">
    <citation type="submission" date="2016-09" db="EMBL/GenBank/DDBJ databases">
        <authorList>
            <person name="Varghese N."/>
            <person name="Submissions S."/>
        </authorList>
    </citation>
    <scope>NUCLEOTIDE SEQUENCE [LARGE SCALE GENOMIC DNA]</scope>
    <source>
        <strain evidence="10">TNe-862</strain>
    </source>
</reference>
<dbReference type="NCBIfam" id="NF004685">
    <property type="entry name" value="PRK06029.1"/>
    <property type="match status" value="1"/>
</dbReference>
<dbReference type="InterPro" id="IPR036551">
    <property type="entry name" value="Flavin_trans-like"/>
</dbReference>
<feature type="binding site" evidence="7">
    <location>
        <begin position="118"/>
        <end position="121"/>
    </location>
    <ligand>
        <name>FMN</name>
        <dbReference type="ChEBI" id="CHEBI:58210"/>
    </ligand>
</feature>
<evidence type="ECO:0000256" key="2">
    <source>
        <dbReference type="ARBA" id="ARBA00022630"/>
    </source>
</evidence>
<comment type="similarity">
    <text evidence="6 7">Belongs to the UbiX/PAD1 family.</text>
</comment>
<name>A0A1G7BTE1_9BURK</name>
<gene>
    <name evidence="7" type="primary">ubiX</name>
    <name evidence="9" type="ORF">SAMN05421548_14118</name>
</gene>